<dbReference type="EMBL" id="JRHC01000005">
    <property type="protein sequence ID" value="KJF42772.1"/>
    <property type="molecule type" value="Genomic_DNA"/>
</dbReference>
<proteinExistence type="predicted"/>
<dbReference type="InterPro" id="IPR017850">
    <property type="entry name" value="Alkaline_phosphatase_core_sf"/>
</dbReference>
<keyword evidence="3" id="KW-1185">Reference proteome</keyword>
<dbReference type="PANTHER" id="PTHR46615:SF1">
    <property type="entry name" value="ARYLSULFATASE K"/>
    <property type="match status" value="1"/>
</dbReference>
<reference evidence="2 3" key="1">
    <citation type="submission" date="2014-09" db="EMBL/GenBank/DDBJ databases">
        <title>Draft Genome Sequence of Draconibacterium sp. JN14CK-3.</title>
        <authorList>
            <person name="Dong C."/>
            <person name="Lai Q."/>
            <person name="Shao Z."/>
        </authorList>
    </citation>
    <scope>NUCLEOTIDE SEQUENCE [LARGE SCALE GENOMIC DNA]</scope>
    <source>
        <strain evidence="2 3">JN14CK-3</strain>
    </source>
</reference>
<dbReference type="Proteomes" id="UP000032544">
    <property type="component" value="Unassembled WGS sequence"/>
</dbReference>
<comment type="caution">
    <text evidence="2">The sequence shown here is derived from an EMBL/GenBank/DDBJ whole genome shotgun (WGS) entry which is preliminary data.</text>
</comment>
<evidence type="ECO:0000313" key="2">
    <source>
        <dbReference type="EMBL" id="KJF42772.1"/>
    </source>
</evidence>
<dbReference type="GO" id="GO:0015024">
    <property type="term" value="F:glucuronate-2-sulfatase activity"/>
    <property type="evidence" value="ECO:0007669"/>
    <property type="project" value="TreeGrafter"/>
</dbReference>
<dbReference type="RefSeq" id="WP_045032730.1">
    <property type="nucleotide sequence ID" value="NZ_JRHC01000005.1"/>
</dbReference>
<dbReference type="OrthoDB" id="9765065at2"/>
<dbReference type="InterPro" id="IPR051849">
    <property type="entry name" value="GAG-degrading_sulfatase"/>
</dbReference>
<accession>A0A0D8J7C1</accession>
<organism evidence="2 3">
    <name type="scientific">Draconibacterium sediminis</name>
    <dbReference type="NCBI Taxonomy" id="1544798"/>
    <lineage>
        <taxon>Bacteria</taxon>
        <taxon>Pseudomonadati</taxon>
        <taxon>Bacteroidota</taxon>
        <taxon>Bacteroidia</taxon>
        <taxon>Marinilabiliales</taxon>
        <taxon>Prolixibacteraceae</taxon>
        <taxon>Draconibacterium</taxon>
    </lineage>
</organism>
<evidence type="ECO:0000259" key="1">
    <source>
        <dbReference type="Pfam" id="PF00884"/>
    </source>
</evidence>
<dbReference type="STRING" id="1544798.LH29_19825"/>
<sequence length="478" mass="55048">MKNLILAVTAVLFLFVSCIETQQENKKPNILFIFADDQTYEGISVLGIPEVISPNLDKLAHSGVTFTHAYNMGGWNGAICVASRCMLNTGRFIWRAKESEKDYPEMKANNQFWSLLMQNAGYDTYMTGKWHVKMAADSIFQHVRHVRPGMPPSVPEAYNRPQMPEDTTWLPWHKKYGGYWSGGKHWSEVVADNAIDYLNMAKQSENPFFMYLAFNAPHDPRQSPKRFVDMYPLENVSVPENYLELYPYKDSIGCGPDLRDERLAPFPRTEYSIKVHRQEYYAIITHMDEQIGRIITHLKETGLDKNTYILFSADHGLSVGHHGLIGKQNMYDHSMRVPLIVVGPDIPENEKRDMQVYLQDIMATSLDLVGVDKPGYVEFNSLIPLIDKSANQSSYPEIYGAYTELQRMVRSDDYKLIVYPKAKKILLFDLNNDPLEMNDLAENAAFKEVKEELIVKLKKQMEMMDDPLDLHPYFPELF</sequence>
<dbReference type="PATRIC" id="fig|1544798.3.peg.4141"/>
<evidence type="ECO:0000313" key="3">
    <source>
        <dbReference type="Proteomes" id="UP000032544"/>
    </source>
</evidence>
<dbReference type="Gene3D" id="3.40.720.10">
    <property type="entry name" value="Alkaline Phosphatase, subunit A"/>
    <property type="match status" value="1"/>
</dbReference>
<dbReference type="Pfam" id="PF00884">
    <property type="entry name" value="Sulfatase"/>
    <property type="match status" value="1"/>
</dbReference>
<dbReference type="CDD" id="cd16155">
    <property type="entry name" value="sulfatase_like"/>
    <property type="match status" value="1"/>
</dbReference>
<feature type="domain" description="Sulfatase N-terminal" evidence="1">
    <location>
        <begin position="28"/>
        <end position="371"/>
    </location>
</feature>
<dbReference type="AlphaFoldDB" id="A0A0D8J7C1"/>
<protein>
    <submittedName>
        <fullName evidence="2">Choline sulfatase</fullName>
    </submittedName>
</protein>
<dbReference type="SUPFAM" id="SSF53649">
    <property type="entry name" value="Alkaline phosphatase-like"/>
    <property type="match status" value="1"/>
</dbReference>
<dbReference type="PROSITE" id="PS51257">
    <property type="entry name" value="PROKAR_LIPOPROTEIN"/>
    <property type="match status" value="1"/>
</dbReference>
<name>A0A0D8J7C1_9BACT</name>
<dbReference type="PANTHER" id="PTHR46615">
    <property type="entry name" value="ARYLSULFATASE K"/>
    <property type="match status" value="1"/>
</dbReference>
<dbReference type="GO" id="GO:0004065">
    <property type="term" value="F:arylsulfatase activity"/>
    <property type="evidence" value="ECO:0007669"/>
    <property type="project" value="TreeGrafter"/>
</dbReference>
<dbReference type="InterPro" id="IPR000917">
    <property type="entry name" value="Sulfatase_N"/>
</dbReference>
<gene>
    <name evidence="2" type="ORF">LH29_19825</name>
</gene>